<sequence>MTAPTLHPATRDGRNGAEQAGEPPRLTASRRNKRRFGADWKMAWAFVVPFLALFVVFHLVPVFYALWQSFHGVEKSGGLGFTKPSVIFVGLDNYVEALTDEGFLRSVGRVLLYGVVQVPVMLGLALVMALIFDTAIVRMRSLFQLAAFLPYAVPGIIASILWAFLYLPGVSPVLDLLDGAGAHIDFLAPGSVLWSIANISTWQWTGYNMIIIFAALQAIPRDLFEAARIDGATNWQIAWRIKVPLVAPAILITGLFSVVGTLQLFSEPTVLRTITNNVTYNYTPNMIVYNLAFGSNQPYYSAAVAVVIAIGAFLLSFGFLRVLQRRNPDE</sequence>
<keyword evidence="6 7" id="KW-0472">Membrane</keyword>
<dbReference type="InterPro" id="IPR000515">
    <property type="entry name" value="MetI-like"/>
</dbReference>
<dbReference type="SUPFAM" id="SSF161098">
    <property type="entry name" value="MetI-like"/>
    <property type="match status" value="1"/>
</dbReference>
<evidence type="ECO:0000256" key="8">
    <source>
        <dbReference type="SAM" id="MobiDB-lite"/>
    </source>
</evidence>
<proteinExistence type="inferred from homology"/>
<evidence type="ECO:0000256" key="3">
    <source>
        <dbReference type="ARBA" id="ARBA00022475"/>
    </source>
</evidence>
<evidence type="ECO:0000313" key="11">
    <source>
        <dbReference type="Proteomes" id="UP001620295"/>
    </source>
</evidence>
<organism evidence="10 11">
    <name type="scientific">Streptomyces milbemycinicus</name>
    <dbReference type="NCBI Taxonomy" id="476552"/>
    <lineage>
        <taxon>Bacteria</taxon>
        <taxon>Bacillati</taxon>
        <taxon>Actinomycetota</taxon>
        <taxon>Actinomycetes</taxon>
        <taxon>Kitasatosporales</taxon>
        <taxon>Streptomycetaceae</taxon>
        <taxon>Streptomyces</taxon>
    </lineage>
</organism>
<evidence type="ECO:0000256" key="2">
    <source>
        <dbReference type="ARBA" id="ARBA00022448"/>
    </source>
</evidence>
<keyword evidence="2 7" id="KW-0813">Transport</keyword>
<keyword evidence="4 7" id="KW-0812">Transmembrane</keyword>
<evidence type="ECO:0000259" key="9">
    <source>
        <dbReference type="PROSITE" id="PS50928"/>
    </source>
</evidence>
<feature type="domain" description="ABC transmembrane type-1" evidence="9">
    <location>
        <begin position="107"/>
        <end position="321"/>
    </location>
</feature>
<feature type="transmembrane region" description="Helical" evidence="7">
    <location>
        <begin position="110"/>
        <end position="133"/>
    </location>
</feature>
<comment type="caution">
    <text evidence="10">The sequence shown here is derived from an EMBL/GenBank/DDBJ whole genome shotgun (WGS) entry which is preliminary data.</text>
</comment>
<name>A0ABW8LDB1_9ACTN</name>
<dbReference type="InterPro" id="IPR035906">
    <property type="entry name" value="MetI-like_sf"/>
</dbReference>
<protein>
    <submittedName>
        <fullName evidence="10">Carbohydrate ABC transporter permease</fullName>
    </submittedName>
</protein>
<feature type="transmembrane region" description="Helical" evidence="7">
    <location>
        <begin position="245"/>
        <end position="265"/>
    </location>
</feature>
<dbReference type="PROSITE" id="PS50928">
    <property type="entry name" value="ABC_TM1"/>
    <property type="match status" value="1"/>
</dbReference>
<feature type="region of interest" description="Disordered" evidence="8">
    <location>
        <begin position="1"/>
        <end position="28"/>
    </location>
</feature>
<evidence type="ECO:0000313" key="10">
    <source>
        <dbReference type="EMBL" id="MFK4263759.1"/>
    </source>
</evidence>
<evidence type="ECO:0000256" key="7">
    <source>
        <dbReference type="RuleBase" id="RU363032"/>
    </source>
</evidence>
<feature type="transmembrane region" description="Helical" evidence="7">
    <location>
        <begin position="145"/>
        <end position="167"/>
    </location>
</feature>
<dbReference type="EMBL" id="JBJDQH010000001">
    <property type="protein sequence ID" value="MFK4263759.1"/>
    <property type="molecule type" value="Genomic_DNA"/>
</dbReference>
<dbReference type="PANTHER" id="PTHR43227:SF8">
    <property type="entry name" value="DIACETYLCHITOBIOSE UPTAKE SYSTEM PERMEASE PROTEIN DASB"/>
    <property type="match status" value="1"/>
</dbReference>
<dbReference type="CDD" id="cd06261">
    <property type="entry name" value="TM_PBP2"/>
    <property type="match status" value="1"/>
</dbReference>
<keyword evidence="3" id="KW-1003">Cell membrane</keyword>
<comment type="subcellular location">
    <subcellularLocation>
        <location evidence="1 7">Cell membrane</location>
        <topology evidence="1 7">Multi-pass membrane protein</topology>
    </subcellularLocation>
</comment>
<keyword evidence="11" id="KW-1185">Reference proteome</keyword>
<evidence type="ECO:0000256" key="4">
    <source>
        <dbReference type="ARBA" id="ARBA00022692"/>
    </source>
</evidence>
<keyword evidence="5 7" id="KW-1133">Transmembrane helix</keyword>
<dbReference type="PANTHER" id="PTHR43227">
    <property type="entry name" value="BLL4140 PROTEIN"/>
    <property type="match status" value="1"/>
</dbReference>
<feature type="transmembrane region" description="Helical" evidence="7">
    <location>
        <begin position="43"/>
        <end position="67"/>
    </location>
</feature>
<evidence type="ECO:0000256" key="1">
    <source>
        <dbReference type="ARBA" id="ARBA00004651"/>
    </source>
</evidence>
<dbReference type="Pfam" id="PF00528">
    <property type="entry name" value="BPD_transp_1"/>
    <property type="match status" value="1"/>
</dbReference>
<dbReference type="RefSeq" id="WP_358637348.1">
    <property type="nucleotide sequence ID" value="NZ_JBFACG010000010.1"/>
</dbReference>
<comment type="similarity">
    <text evidence="7">Belongs to the binding-protein-dependent transport system permease family.</text>
</comment>
<evidence type="ECO:0000256" key="6">
    <source>
        <dbReference type="ARBA" id="ARBA00023136"/>
    </source>
</evidence>
<dbReference type="Gene3D" id="1.10.3720.10">
    <property type="entry name" value="MetI-like"/>
    <property type="match status" value="1"/>
</dbReference>
<gene>
    <name evidence="10" type="ORF">ACI2L5_02305</name>
</gene>
<dbReference type="InterPro" id="IPR050809">
    <property type="entry name" value="UgpAE/MalFG_permease"/>
</dbReference>
<feature type="transmembrane region" description="Helical" evidence="7">
    <location>
        <begin position="299"/>
        <end position="320"/>
    </location>
</feature>
<reference evidence="10 11" key="1">
    <citation type="submission" date="2024-11" db="EMBL/GenBank/DDBJ databases">
        <title>The Natural Products Discovery Center: Release of the First 8490 Sequenced Strains for Exploring Actinobacteria Biosynthetic Diversity.</title>
        <authorList>
            <person name="Kalkreuter E."/>
            <person name="Kautsar S.A."/>
            <person name="Yang D."/>
            <person name="Bader C.D."/>
            <person name="Teijaro C.N."/>
            <person name="Fluegel L."/>
            <person name="Davis C.M."/>
            <person name="Simpson J.R."/>
            <person name="Lauterbach L."/>
            <person name="Steele A.D."/>
            <person name="Gui C."/>
            <person name="Meng S."/>
            <person name="Li G."/>
            <person name="Viehrig K."/>
            <person name="Ye F."/>
            <person name="Su P."/>
            <person name="Kiefer A.F."/>
            <person name="Nichols A."/>
            <person name="Cepeda A.J."/>
            <person name="Yan W."/>
            <person name="Fan B."/>
            <person name="Jiang Y."/>
            <person name="Adhikari A."/>
            <person name="Zheng C.-J."/>
            <person name="Schuster L."/>
            <person name="Cowan T.M."/>
            <person name="Smanski M.J."/>
            <person name="Chevrette M.G."/>
            <person name="De Carvalho L.P.S."/>
            <person name="Shen B."/>
        </authorList>
    </citation>
    <scope>NUCLEOTIDE SEQUENCE [LARGE SCALE GENOMIC DNA]</scope>
    <source>
        <strain evidence="10 11">NPDC020863</strain>
    </source>
</reference>
<accession>A0ABW8LDB1</accession>
<dbReference type="Proteomes" id="UP001620295">
    <property type="component" value="Unassembled WGS sequence"/>
</dbReference>
<evidence type="ECO:0000256" key="5">
    <source>
        <dbReference type="ARBA" id="ARBA00022989"/>
    </source>
</evidence>